<dbReference type="Proteomes" id="UP000031982">
    <property type="component" value="Unassembled WGS sequence"/>
</dbReference>
<proteinExistence type="predicted"/>
<gene>
    <name evidence="1" type="ORF">SD77_3961</name>
</gene>
<comment type="caution">
    <text evidence="1">The sequence shown here is derived from an EMBL/GenBank/DDBJ whole genome shotgun (WGS) entry which is preliminary data.</text>
</comment>
<evidence type="ECO:0000313" key="1">
    <source>
        <dbReference type="EMBL" id="KIL78281.1"/>
    </source>
</evidence>
<name>A0ABR5AU57_BACBA</name>
<reference evidence="1 2" key="1">
    <citation type="submission" date="2015-01" db="EMBL/GenBank/DDBJ databases">
        <title>Genome Assembly of Bacillus badius MTCC 1458.</title>
        <authorList>
            <person name="Verma A."/>
            <person name="Khatri I."/>
            <person name="Mual P."/>
            <person name="Subramanian S."/>
            <person name="Krishnamurthi S."/>
        </authorList>
    </citation>
    <scope>NUCLEOTIDE SEQUENCE [LARGE SCALE GENOMIC DNA]</scope>
    <source>
        <strain evidence="1 2">MTCC 1458</strain>
    </source>
</reference>
<keyword evidence="2" id="KW-1185">Reference proteome</keyword>
<sequence length="40" mass="4769">MSADSMKRAEEKELAAQLSVLFYFYEQIHFSDIKMFVFCD</sequence>
<organism evidence="1 2">
    <name type="scientific">Bacillus badius</name>
    <dbReference type="NCBI Taxonomy" id="1455"/>
    <lineage>
        <taxon>Bacteria</taxon>
        <taxon>Bacillati</taxon>
        <taxon>Bacillota</taxon>
        <taxon>Bacilli</taxon>
        <taxon>Bacillales</taxon>
        <taxon>Bacillaceae</taxon>
        <taxon>Pseudobacillus</taxon>
    </lineage>
</organism>
<accession>A0ABR5AU57</accession>
<dbReference type="EMBL" id="JXLP01000009">
    <property type="protein sequence ID" value="KIL78281.1"/>
    <property type="molecule type" value="Genomic_DNA"/>
</dbReference>
<evidence type="ECO:0000313" key="2">
    <source>
        <dbReference type="Proteomes" id="UP000031982"/>
    </source>
</evidence>
<protein>
    <submittedName>
        <fullName evidence="1">Uncharacterized protein</fullName>
    </submittedName>
</protein>